<comment type="caution">
    <text evidence="3">The sequence shown here is derived from an EMBL/GenBank/DDBJ whole genome shotgun (WGS) entry which is preliminary data.</text>
</comment>
<proteinExistence type="predicted"/>
<accession>A0A443SCR8</accession>
<keyword evidence="3" id="KW-0012">Acyltransferase</keyword>
<organism evidence="3 4">
    <name type="scientific">Leptotrombidium deliense</name>
    <dbReference type="NCBI Taxonomy" id="299467"/>
    <lineage>
        <taxon>Eukaryota</taxon>
        <taxon>Metazoa</taxon>
        <taxon>Ecdysozoa</taxon>
        <taxon>Arthropoda</taxon>
        <taxon>Chelicerata</taxon>
        <taxon>Arachnida</taxon>
        <taxon>Acari</taxon>
        <taxon>Acariformes</taxon>
        <taxon>Trombidiformes</taxon>
        <taxon>Prostigmata</taxon>
        <taxon>Anystina</taxon>
        <taxon>Parasitengona</taxon>
        <taxon>Trombiculoidea</taxon>
        <taxon>Trombiculidae</taxon>
        <taxon>Leptotrombidium</taxon>
    </lineage>
</organism>
<feature type="transmembrane region" description="Helical" evidence="1">
    <location>
        <begin position="36"/>
        <end position="54"/>
    </location>
</feature>
<gene>
    <name evidence="3" type="ORF">B4U80_11478</name>
</gene>
<feature type="domain" description="Phospholipid/glycerol acyltransferase" evidence="2">
    <location>
        <begin position="109"/>
        <end position="246"/>
    </location>
</feature>
<dbReference type="CDD" id="cd07990">
    <property type="entry name" value="LPLAT_LCLAT1-like"/>
    <property type="match status" value="1"/>
</dbReference>
<dbReference type="SUPFAM" id="SSF69593">
    <property type="entry name" value="Glycerol-3-phosphate (1)-acyltransferase"/>
    <property type="match status" value="1"/>
</dbReference>
<dbReference type="PANTHER" id="PTHR10983">
    <property type="entry name" value="1-ACYLGLYCEROL-3-PHOSPHATE ACYLTRANSFERASE-RELATED"/>
    <property type="match status" value="1"/>
</dbReference>
<evidence type="ECO:0000259" key="2">
    <source>
        <dbReference type="SMART" id="SM00563"/>
    </source>
</evidence>
<dbReference type="InterPro" id="IPR002123">
    <property type="entry name" value="Plipid/glycerol_acylTrfase"/>
</dbReference>
<dbReference type="SMART" id="SM00563">
    <property type="entry name" value="PlsC"/>
    <property type="match status" value="1"/>
</dbReference>
<sequence>MSSTTTVNTSYTERLRSVFSYVKQAIRLTIIIVHNLYHIPAYLLITWILLLPLYHFNRPLYWIIENHLYNWCLYTVGSWSWLNRVSLKKENGNINNNLKSQTNDNKPKLLLISNHQSTSDVPLMMRSFVSHCKYKLLWIMEDIFKYTNFGVVSLTHGDYFLRVREYQKQHLTKYCLREQSKYKDLIILFPEGGFRYKRLESSHRYASTKGKQQLFNVTWPRTGAFNDINVDQLQLTHVIDLTIIYPEIDSPLSVFDICCGQRDKIVNVYFYYRIYERNQTLNDDWLHEVFQQKETIMQQFYLNPKQFLEKNSKFTRIVNLNWFKLIAIHLFYILCTYFFIVLFKFIFTLLNTLIVFVI</sequence>
<feature type="transmembrane region" description="Helical" evidence="1">
    <location>
        <begin position="60"/>
        <end position="82"/>
    </location>
</feature>
<name>A0A443SCR8_9ACAR</name>
<dbReference type="GO" id="GO:0005783">
    <property type="term" value="C:endoplasmic reticulum"/>
    <property type="evidence" value="ECO:0007669"/>
    <property type="project" value="TreeGrafter"/>
</dbReference>
<dbReference type="GO" id="GO:0036149">
    <property type="term" value="P:phosphatidylinositol acyl-chain remodeling"/>
    <property type="evidence" value="ECO:0007669"/>
    <property type="project" value="TreeGrafter"/>
</dbReference>
<dbReference type="Proteomes" id="UP000288716">
    <property type="component" value="Unassembled WGS sequence"/>
</dbReference>
<dbReference type="STRING" id="299467.A0A443SCR8"/>
<keyword evidence="3" id="KW-0808">Transferase</keyword>
<keyword evidence="1" id="KW-0472">Membrane</keyword>
<reference evidence="3 4" key="1">
    <citation type="journal article" date="2018" name="Gigascience">
        <title>Genomes of trombidid mites reveal novel predicted allergens and laterally-transferred genes associated with secondary metabolism.</title>
        <authorList>
            <person name="Dong X."/>
            <person name="Chaisiri K."/>
            <person name="Xia D."/>
            <person name="Armstrong S.D."/>
            <person name="Fang Y."/>
            <person name="Donnelly M.J."/>
            <person name="Kadowaki T."/>
            <person name="McGarry J.W."/>
            <person name="Darby A.C."/>
            <person name="Makepeace B.L."/>
        </authorList>
    </citation>
    <scope>NUCLEOTIDE SEQUENCE [LARGE SCALE GENOMIC DNA]</scope>
    <source>
        <strain evidence="3">UoL-UT</strain>
    </source>
</reference>
<keyword evidence="1" id="KW-0812">Transmembrane</keyword>
<dbReference type="VEuPathDB" id="VectorBase:LDEU006690"/>
<dbReference type="OrthoDB" id="5920068at2759"/>
<keyword evidence="4" id="KW-1185">Reference proteome</keyword>
<evidence type="ECO:0000313" key="3">
    <source>
        <dbReference type="EMBL" id="RWS25351.1"/>
    </source>
</evidence>
<protein>
    <submittedName>
        <fullName evidence="3">Acyl-CoA:lysophosphatidylglycerol acyltransferase 1-like protein</fullName>
    </submittedName>
</protein>
<feature type="transmembrane region" description="Helical" evidence="1">
    <location>
        <begin position="330"/>
        <end position="357"/>
    </location>
</feature>
<dbReference type="GO" id="GO:0016746">
    <property type="term" value="F:acyltransferase activity"/>
    <property type="evidence" value="ECO:0007669"/>
    <property type="project" value="UniProtKB-KW"/>
</dbReference>
<evidence type="ECO:0000313" key="4">
    <source>
        <dbReference type="Proteomes" id="UP000288716"/>
    </source>
</evidence>
<keyword evidence="1" id="KW-1133">Transmembrane helix</keyword>
<evidence type="ECO:0000256" key="1">
    <source>
        <dbReference type="SAM" id="Phobius"/>
    </source>
</evidence>
<dbReference type="EMBL" id="NCKV01003796">
    <property type="protein sequence ID" value="RWS25351.1"/>
    <property type="molecule type" value="Genomic_DNA"/>
</dbReference>
<dbReference type="Pfam" id="PF01553">
    <property type="entry name" value="Acyltransferase"/>
    <property type="match status" value="1"/>
</dbReference>
<dbReference type="PANTHER" id="PTHR10983:SF2">
    <property type="entry name" value="ACYL-COA:LYSOPHOSPHATIDYLGLYCEROL ACYLTRANSFERASE 1"/>
    <property type="match status" value="1"/>
</dbReference>
<dbReference type="AlphaFoldDB" id="A0A443SCR8"/>